<name>A0A812ZW90_9DINO</name>
<evidence type="ECO:0000256" key="3">
    <source>
        <dbReference type="ARBA" id="ARBA00022840"/>
    </source>
</evidence>
<evidence type="ECO:0000256" key="1">
    <source>
        <dbReference type="ARBA" id="ARBA00022741"/>
    </source>
</evidence>
<dbReference type="Proteomes" id="UP000601435">
    <property type="component" value="Unassembled WGS sequence"/>
</dbReference>
<gene>
    <name evidence="5" type="ORF">SNEC2469_LOCUS25417</name>
</gene>
<sequence length="787" mass="89537">FHEFGLYDVLHSIRLRARHIKGKVGWICVAEEEGKAAPGMLARRYSGIHLPAYIVPTKKRKSSQGDGDDNKVRDSIIAKLPPPLKQELRLDIHESLVGKSAFGFARLVRYVCRKDLGLVEVDAVNAYFQMTVPLLPGEAMQRYLDRRDEILAEVCYAFGVKRDQAKRLFIALGFGGSLSNWCSDVLGYIPEEGRPDGRRTHEDLALAFTPAQREWFKERSDASAAFSKYEDMERRFLDILIEEASQRVLDAAERAGVAVALKELSKPWEFASQEYSEFDWHVVARMPYRAFSELRKLVSRYAVQGEREVRANTADLVRYVAEVLSETVNVPNKLDERSSSYEYFTSQGFWVERHGEYLHRQIQEVLKQINRHPLAWTWTPPKPFNRVDFAHGLVSSVLGYLGERTMPSLDGARINGLLLCRDGYLLDFTDTATHRRRRARPSDRLGFVAKALSDLWRPKNASGLGRLVRDFLETKARTLEENEPGRLVIEEFERLLNEEKCPVLSVLKNYAILREKVDGVTTETIDWNWILWVLRFITRCILGEEHLCEMLYLFGGGSSGKDVLNLLIFAVLGLGVDNLGVMLPGRYLVAGGQPANENASPLLARMERKRAVWVSEVPRHTDLNEEFVKPFCEQGGAPVPARKLNKAPRDFVPTSVLIATSNHPAQVQRTSATEDNGWDRRLRLLETRVKFTAKTEDLHCNEMKADDNLKARVNLGHYNASLLFLVGELYPTLKSRYNEGTELIPKPSSMEELEKEFAAKQSGNQFKDFIKTRCVRVEGKVNASLFT</sequence>
<dbReference type="EMBL" id="CAJNJA010050124">
    <property type="protein sequence ID" value="CAE7839997.1"/>
    <property type="molecule type" value="Genomic_DNA"/>
</dbReference>
<dbReference type="InterPro" id="IPR027417">
    <property type="entry name" value="P-loop_NTPase"/>
</dbReference>
<dbReference type="GO" id="GO:0005524">
    <property type="term" value="F:ATP binding"/>
    <property type="evidence" value="ECO:0007669"/>
    <property type="project" value="UniProtKB-KW"/>
</dbReference>
<accession>A0A812ZW90</accession>
<feature type="non-terminal residue" evidence="5">
    <location>
        <position position="787"/>
    </location>
</feature>
<dbReference type="PROSITE" id="PS51206">
    <property type="entry name" value="SF3_HELICASE_1"/>
    <property type="match status" value="1"/>
</dbReference>
<dbReference type="Gene3D" id="3.40.50.300">
    <property type="entry name" value="P-loop containing nucleotide triphosphate hydrolases"/>
    <property type="match status" value="1"/>
</dbReference>
<dbReference type="InterPro" id="IPR051620">
    <property type="entry name" value="ORF904-like_C"/>
</dbReference>
<dbReference type="PANTHER" id="PTHR35372">
    <property type="entry name" value="ATP BINDING PROTEIN-RELATED"/>
    <property type="match status" value="1"/>
</dbReference>
<reference evidence="5" key="1">
    <citation type="submission" date="2021-02" db="EMBL/GenBank/DDBJ databases">
        <authorList>
            <person name="Dougan E. K."/>
            <person name="Rhodes N."/>
            <person name="Thang M."/>
            <person name="Chan C."/>
        </authorList>
    </citation>
    <scope>NUCLEOTIDE SEQUENCE</scope>
</reference>
<protein>
    <recommendedName>
        <fullName evidence="4">SF3 helicase domain-containing protein</fullName>
    </recommendedName>
</protein>
<evidence type="ECO:0000256" key="2">
    <source>
        <dbReference type="ARBA" id="ARBA00022801"/>
    </source>
</evidence>
<keyword evidence="2" id="KW-0378">Hydrolase</keyword>
<dbReference type="InterPro" id="IPR014015">
    <property type="entry name" value="Helicase_SF3_DNA-vir"/>
</dbReference>
<dbReference type="OrthoDB" id="426902at2759"/>
<feature type="domain" description="SF3 helicase" evidence="4">
    <location>
        <begin position="525"/>
        <end position="700"/>
    </location>
</feature>
<proteinExistence type="predicted"/>
<organism evidence="5 6">
    <name type="scientific">Symbiodinium necroappetens</name>
    <dbReference type="NCBI Taxonomy" id="1628268"/>
    <lineage>
        <taxon>Eukaryota</taxon>
        <taxon>Sar</taxon>
        <taxon>Alveolata</taxon>
        <taxon>Dinophyceae</taxon>
        <taxon>Suessiales</taxon>
        <taxon>Symbiodiniaceae</taxon>
        <taxon>Symbiodinium</taxon>
    </lineage>
</organism>
<evidence type="ECO:0000313" key="5">
    <source>
        <dbReference type="EMBL" id="CAE7839997.1"/>
    </source>
</evidence>
<dbReference type="PANTHER" id="PTHR35372:SF2">
    <property type="entry name" value="SF3 HELICASE DOMAIN-CONTAINING PROTEIN"/>
    <property type="match status" value="1"/>
</dbReference>
<dbReference type="GO" id="GO:0016787">
    <property type="term" value="F:hydrolase activity"/>
    <property type="evidence" value="ECO:0007669"/>
    <property type="project" value="UniProtKB-KW"/>
</dbReference>
<evidence type="ECO:0000313" key="6">
    <source>
        <dbReference type="Proteomes" id="UP000601435"/>
    </source>
</evidence>
<feature type="non-terminal residue" evidence="5">
    <location>
        <position position="1"/>
    </location>
</feature>
<keyword evidence="1" id="KW-0547">Nucleotide-binding</keyword>
<keyword evidence="6" id="KW-1185">Reference proteome</keyword>
<keyword evidence="3" id="KW-0067">ATP-binding</keyword>
<evidence type="ECO:0000259" key="4">
    <source>
        <dbReference type="PROSITE" id="PS51206"/>
    </source>
</evidence>
<dbReference type="AlphaFoldDB" id="A0A812ZW90"/>
<comment type="caution">
    <text evidence="5">The sequence shown here is derived from an EMBL/GenBank/DDBJ whole genome shotgun (WGS) entry which is preliminary data.</text>
</comment>